<sequence>MSNNLEIIMDIDSLEIYEVIDLDEEKEIIATDAEDLPEEIKASPYDELDRVWLGSGYYYKPSSLLWRIEKDGVIHELNPRNKHGSYPYHQRSRDHTWGYVYQLTQEEALWLTLEFNPELMSYV</sequence>
<accession>A0A7X9QFX7</accession>
<evidence type="ECO:0000313" key="1">
    <source>
        <dbReference type="EMBL" id="NMD48728.1"/>
    </source>
</evidence>
<evidence type="ECO:0000313" key="2">
    <source>
        <dbReference type="Proteomes" id="UP000532121"/>
    </source>
</evidence>
<dbReference type="Proteomes" id="UP000532121">
    <property type="component" value="Unassembled WGS sequence"/>
</dbReference>
<dbReference type="AlphaFoldDB" id="A0A7X9QFX7"/>
<comment type="caution">
    <text evidence="1">The sequence shown here is derived from an EMBL/GenBank/DDBJ whole genome shotgun (WGS) entry which is preliminary data.</text>
</comment>
<gene>
    <name evidence="1" type="ORF">HHO37_03330</name>
</gene>
<dbReference type="EMBL" id="JABASA010000005">
    <property type="protein sequence ID" value="NMD48728.1"/>
    <property type="molecule type" value="Genomic_DNA"/>
</dbReference>
<dbReference type="RefSeq" id="WP_193523179.1">
    <property type="nucleotide sequence ID" value="NZ_JABASA010000005.1"/>
</dbReference>
<proteinExistence type="predicted"/>
<organism evidence="1 2">
    <name type="scientific">Streptococcus ratti</name>
    <dbReference type="NCBI Taxonomy" id="1341"/>
    <lineage>
        <taxon>Bacteria</taxon>
        <taxon>Bacillati</taxon>
        <taxon>Bacillota</taxon>
        <taxon>Bacilli</taxon>
        <taxon>Lactobacillales</taxon>
        <taxon>Streptococcaceae</taxon>
        <taxon>Streptococcus</taxon>
    </lineage>
</organism>
<protein>
    <submittedName>
        <fullName evidence="1">Uncharacterized protein</fullName>
    </submittedName>
</protein>
<name>A0A7X9QFX7_STRRT</name>
<reference evidence="1 2" key="1">
    <citation type="submission" date="2020-04" db="EMBL/GenBank/DDBJ databases">
        <title>MicrobeNet Type strains.</title>
        <authorList>
            <person name="Nicholson A.C."/>
        </authorList>
    </citation>
    <scope>NUCLEOTIDE SEQUENCE [LARGE SCALE GENOMIC DNA]</scope>
    <source>
        <strain evidence="1 2">DSM 22768</strain>
    </source>
</reference>